<dbReference type="InterPro" id="IPR011250">
    <property type="entry name" value="OMP/PagP_B-barrel"/>
</dbReference>
<evidence type="ECO:0000313" key="3">
    <source>
        <dbReference type="Proteomes" id="UP000023775"/>
    </source>
</evidence>
<dbReference type="RefSeq" id="WP_005349007.1">
    <property type="nucleotide sequence ID" value="NZ_APVG01000008.1"/>
</dbReference>
<accession>N9U3R7</accession>
<keyword evidence="1" id="KW-0732">Signal</keyword>
<keyword evidence="3" id="KW-1185">Reference proteome</keyword>
<dbReference type="PATRIC" id="fig|1268237.3.peg.899"/>
<feature type="signal peptide" evidence="1">
    <location>
        <begin position="1"/>
        <end position="20"/>
    </location>
</feature>
<organism evidence="2 3">
    <name type="scientific">Aeromonas diversa CDC 2478-85</name>
    <dbReference type="NCBI Taxonomy" id="1268237"/>
    <lineage>
        <taxon>Bacteria</taxon>
        <taxon>Pseudomonadati</taxon>
        <taxon>Pseudomonadota</taxon>
        <taxon>Gammaproteobacteria</taxon>
        <taxon>Aeromonadales</taxon>
        <taxon>Aeromonadaceae</taxon>
        <taxon>Aeromonas</taxon>
    </lineage>
</organism>
<proteinExistence type="predicted"/>
<dbReference type="OrthoDB" id="5902984at2"/>
<dbReference type="Proteomes" id="UP000023775">
    <property type="component" value="Unassembled WGS sequence"/>
</dbReference>
<evidence type="ECO:0008006" key="4">
    <source>
        <dbReference type="Google" id="ProtNLM"/>
    </source>
</evidence>
<gene>
    <name evidence="2" type="ORF">G114_04581</name>
</gene>
<feature type="chain" id="PRO_5004153222" description="Outer membrane protein beta-barrel domain-containing protein" evidence="1">
    <location>
        <begin position="21"/>
        <end position="157"/>
    </location>
</feature>
<dbReference type="SUPFAM" id="SSF56925">
    <property type="entry name" value="OMPA-like"/>
    <property type="match status" value="1"/>
</dbReference>
<protein>
    <recommendedName>
        <fullName evidence="4">Outer membrane protein beta-barrel domain-containing protein</fullName>
    </recommendedName>
</protein>
<comment type="caution">
    <text evidence="2">The sequence shown here is derived from an EMBL/GenBank/DDBJ whole genome shotgun (WGS) entry which is preliminary data.</text>
</comment>
<evidence type="ECO:0000313" key="2">
    <source>
        <dbReference type="EMBL" id="ENY73019.1"/>
    </source>
</evidence>
<reference evidence="2 3" key="1">
    <citation type="journal article" date="2013" name="Genome Announc.">
        <title>Draft Genome Sequence of the Aeromonas diversa Type Strain.</title>
        <authorList>
            <person name="Farfan M."/>
            <person name="Spataro N."/>
            <person name="Sanglas A."/>
            <person name="Albarral V."/>
            <person name="Loren J.G."/>
            <person name="Bosch E."/>
            <person name="Fuste M.C."/>
        </authorList>
    </citation>
    <scope>NUCLEOTIDE SEQUENCE [LARGE SCALE GENOMIC DNA]</scope>
    <source>
        <strain evidence="2 3">2478-85</strain>
    </source>
</reference>
<sequence>MVKILAVVGVICGMLGQAQASIWDKVLEEKENALYTSGYSGVLLGQRGASTQEHFDLWLISTGYRQRLGDGWSWFVEAGSALAGQQSVAGHTLGSGVRYQLLPSLTVGGQLRQLNFGSAHTELQLSGSLLLPSSFSLKADLGVSHESSLTLGIGYQF</sequence>
<name>N9U3R7_9GAMM</name>
<dbReference type="EMBL" id="APVG01000008">
    <property type="protein sequence ID" value="ENY73019.1"/>
    <property type="molecule type" value="Genomic_DNA"/>
</dbReference>
<dbReference type="AlphaFoldDB" id="N9U3R7"/>
<evidence type="ECO:0000256" key="1">
    <source>
        <dbReference type="SAM" id="SignalP"/>
    </source>
</evidence>